<dbReference type="PANTHER" id="PTHR35039:SF3">
    <property type="entry name" value="3-KETO-L-GULONATE-6-PHOSPHATE DECARBOXYLASE SGBH-RELATED"/>
    <property type="match status" value="1"/>
</dbReference>
<evidence type="ECO:0000259" key="2">
    <source>
        <dbReference type="Pfam" id="PF00215"/>
    </source>
</evidence>
<evidence type="ECO:0000313" key="3">
    <source>
        <dbReference type="EMBL" id="TDT62880.1"/>
    </source>
</evidence>
<dbReference type="GO" id="GO:0033982">
    <property type="term" value="F:3-dehydro-L-gulonate-6-phosphate decarboxylase activity"/>
    <property type="evidence" value="ECO:0007669"/>
    <property type="project" value="TreeGrafter"/>
</dbReference>
<dbReference type="EMBL" id="SOAZ01000003">
    <property type="protein sequence ID" value="TDT62880.1"/>
    <property type="molecule type" value="Genomic_DNA"/>
</dbReference>
<dbReference type="GO" id="GO:0006207">
    <property type="term" value="P:'de novo' pyrimidine nucleobase biosynthetic process"/>
    <property type="evidence" value="ECO:0007669"/>
    <property type="project" value="InterPro"/>
</dbReference>
<dbReference type="InterPro" id="IPR013785">
    <property type="entry name" value="Aldolase_TIM"/>
</dbReference>
<dbReference type="OrthoDB" id="43475at2"/>
<dbReference type="InterPro" id="IPR011060">
    <property type="entry name" value="RibuloseP-bd_barrel"/>
</dbReference>
<dbReference type="SUPFAM" id="SSF51366">
    <property type="entry name" value="Ribulose-phoshate binding barrel"/>
    <property type="match status" value="1"/>
</dbReference>
<dbReference type="Gene3D" id="3.20.20.70">
    <property type="entry name" value="Aldolase class I"/>
    <property type="match status" value="1"/>
</dbReference>
<keyword evidence="1" id="KW-0456">Lyase</keyword>
<dbReference type="Proteomes" id="UP000295325">
    <property type="component" value="Unassembled WGS sequence"/>
</dbReference>
<reference evidence="3 4" key="1">
    <citation type="submission" date="2019-03" db="EMBL/GenBank/DDBJ databases">
        <title>Genomic Encyclopedia of Type Strains, Phase IV (KMG-IV): sequencing the most valuable type-strain genomes for metagenomic binning, comparative biology and taxonomic classification.</title>
        <authorList>
            <person name="Goeker M."/>
        </authorList>
    </citation>
    <scope>NUCLEOTIDE SEQUENCE [LARGE SCALE GENOMIC DNA]</scope>
    <source>
        <strain evidence="3 4">DSM 24455</strain>
    </source>
</reference>
<sequence length="104" mass="11464">MQIQLAIDRVSIERAKEIGREACPYVDIIEVGTSLIKDFGMNSIRELKETFPDKVILADIKTIDEGAYEFKAAYNSGADIATVMGAESIDTTLRVCYKISKGIS</sequence>
<evidence type="ECO:0000256" key="1">
    <source>
        <dbReference type="ARBA" id="ARBA00023239"/>
    </source>
</evidence>
<accession>A0A4R7KUF4</accession>
<organism evidence="3 4">
    <name type="scientific">Fonticella tunisiensis</name>
    <dbReference type="NCBI Taxonomy" id="1096341"/>
    <lineage>
        <taxon>Bacteria</taxon>
        <taxon>Bacillati</taxon>
        <taxon>Bacillota</taxon>
        <taxon>Clostridia</taxon>
        <taxon>Eubacteriales</taxon>
        <taxon>Clostridiaceae</taxon>
        <taxon>Fonticella</taxon>
    </lineage>
</organism>
<protein>
    <submittedName>
        <fullName evidence="3">Orotidine 5'-phosphate decarboxylase/HUMPS family protein</fullName>
    </submittedName>
</protein>
<dbReference type="PANTHER" id="PTHR35039">
    <property type="entry name" value="3-KETO-L-GULONATE-6-PHOSPHATE DECARBOXYLASE SGBH-RELATED"/>
    <property type="match status" value="1"/>
</dbReference>
<dbReference type="AlphaFoldDB" id="A0A4R7KUF4"/>
<name>A0A4R7KUF4_9CLOT</name>
<dbReference type="GO" id="GO:0004590">
    <property type="term" value="F:orotidine-5'-phosphate decarboxylase activity"/>
    <property type="evidence" value="ECO:0007669"/>
    <property type="project" value="InterPro"/>
</dbReference>
<feature type="domain" description="Orotidine 5'-phosphate decarboxylase" evidence="2">
    <location>
        <begin position="1"/>
        <end position="89"/>
    </location>
</feature>
<evidence type="ECO:0000313" key="4">
    <source>
        <dbReference type="Proteomes" id="UP000295325"/>
    </source>
</evidence>
<keyword evidence="4" id="KW-1185">Reference proteome</keyword>
<comment type="caution">
    <text evidence="3">The sequence shown here is derived from an EMBL/GenBank/DDBJ whole genome shotgun (WGS) entry which is preliminary data.</text>
</comment>
<proteinExistence type="predicted"/>
<dbReference type="GO" id="GO:0019854">
    <property type="term" value="P:L-ascorbic acid catabolic process"/>
    <property type="evidence" value="ECO:0007669"/>
    <property type="project" value="TreeGrafter"/>
</dbReference>
<dbReference type="Pfam" id="PF00215">
    <property type="entry name" value="OMPdecase"/>
    <property type="match status" value="1"/>
</dbReference>
<dbReference type="RefSeq" id="WP_133627271.1">
    <property type="nucleotide sequence ID" value="NZ_SOAZ01000003.1"/>
</dbReference>
<gene>
    <name evidence="3" type="ORF">EDD71_103158</name>
</gene>
<dbReference type="InterPro" id="IPR001754">
    <property type="entry name" value="OMPdeCOase_dom"/>
</dbReference>